<keyword evidence="1" id="KW-1133">Transmembrane helix</keyword>
<gene>
    <name evidence="2" type="ORF">Drose_05930</name>
</gene>
<keyword evidence="3" id="KW-1185">Reference proteome</keyword>
<reference evidence="2" key="1">
    <citation type="submission" date="2021-04" db="EMBL/GenBank/DDBJ databases">
        <title>Biosynthetic gene clusters of Dactylosporangioum roseum.</title>
        <authorList>
            <person name="Hartkoorn R.C."/>
            <person name="Beaudoing E."/>
            <person name="Hot D."/>
            <person name="Moureu S."/>
        </authorList>
    </citation>
    <scope>NUCLEOTIDE SEQUENCE</scope>
    <source>
        <strain evidence="2">NRRL B-16295</strain>
    </source>
</reference>
<dbReference type="Proteomes" id="UP001058271">
    <property type="component" value="Chromosome"/>
</dbReference>
<dbReference type="RefSeq" id="WP_260727173.1">
    <property type="nucleotide sequence ID" value="NZ_BAAABS010000033.1"/>
</dbReference>
<evidence type="ECO:0000313" key="3">
    <source>
        <dbReference type="Proteomes" id="UP001058271"/>
    </source>
</evidence>
<dbReference type="EMBL" id="CP073721">
    <property type="protein sequence ID" value="UWZ37810.1"/>
    <property type="molecule type" value="Genomic_DNA"/>
</dbReference>
<keyword evidence="1" id="KW-0812">Transmembrane</keyword>
<proteinExistence type="predicted"/>
<feature type="transmembrane region" description="Helical" evidence="1">
    <location>
        <begin position="49"/>
        <end position="72"/>
    </location>
</feature>
<keyword evidence="1" id="KW-0472">Membrane</keyword>
<accession>A0ABY5Z6X5</accession>
<evidence type="ECO:0000313" key="2">
    <source>
        <dbReference type="EMBL" id="UWZ37810.1"/>
    </source>
</evidence>
<name>A0ABY5Z6X5_9ACTN</name>
<sequence length="77" mass="7581">MRAAGIVLLILGLVVVLCGAGYAVAYYATSGFFDGGPEQLADLGYGNLAVAGSGLCCGAVLAAVGGIMMVAAKRRQG</sequence>
<organism evidence="2 3">
    <name type="scientific">Dactylosporangium roseum</name>
    <dbReference type="NCBI Taxonomy" id="47989"/>
    <lineage>
        <taxon>Bacteria</taxon>
        <taxon>Bacillati</taxon>
        <taxon>Actinomycetota</taxon>
        <taxon>Actinomycetes</taxon>
        <taxon>Micromonosporales</taxon>
        <taxon>Micromonosporaceae</taxon>
        <taxon>Dactylosporangium</taxon>
    </lineage>
</organism>
<evidence type="ECO:0000256" key="1">
    <source>
        <dbReference type="SAM" id="Phobius"/>
    </source>
</evidence>
<protein>
    <submittedName>
        <fullName evidence="2">Uncharacterized protein</fullName>
    </submittedName>
</protein>